<organism evidence="5 6">
    <name type="scientific">Lactobacillus rodentium</name>
    <dbReference type="NCBI Taxonomy" id="947835"/>
    <lineage>
        <taxon>Bacteria</taxon>
        <taxon>Bacillati</taxon>
        <taxon>Bacillota</taxon>
        <taxon>Bacilli</taxon>
        <taxon>Lactobacillales</taxon>
        <taxon>Lactobacillaceae</taxon>
        <taxon>Lactobacillus</taxon>
    </lineage>
</organism>
<evidence type="ECO:0000256" key="3">
    <source>
        <dbReference type="HAMAP-Rule" id="MF_01488"/>
    </source>
</evidence>
<evidence type="ECO:0000313" key="6">
    <source>
        <dbReference type="Proteomes" id="UP000257317"/>
    </source>
</evidence>
<evidence type="ECO:0000259" key="4">
    <source>
        <dbReference type="SMART" id="SM00382"/>
    </source>
</evidence>
<dbReference type="Gene3D" id="2.30.30.940">
    <property type="match status" value="1"/>
</dbReference>
<dbReference type="PANTHER" id="PTHR43788">
    <property type="entry name" value="DNA2/NAM7 HELICASE FAMILY MEMBER"/>
    <property type="match status" value="1"/>
</dbReference>
<keyword evidence="3" id="KW-0378">Hydrolase</keyword>
<dbReference type="InterPro" id="IPR041451">
    <property type="entry name" value="RecD2_SH13"/>
</dbReference>
<dbReference type="SUPFAM" id="SSF52540">
    <property type="entry name" value="P-loop containing nucleoside triphosphate hydrolases"/>
    <property type="match status" value="2"/>
</dbReference>
<dbReference type="HAMAP" id="MF_01488">
    <property type="entry name" value="RecD2"/>
    <property type="match status" value="1"/>
</dbReference>
<dbReference type="InterPro" id="IPR055446">
    <property type="entry name" value="RecD2_N_OB"/>
</dbReference>
<dbReference type="GO" id="GO:0003677">
    <property type="term" value="F:DNA binding"/>
    <property type="evidence" value="ECO:0007669"/>
    <property type="project" value="UniProtKB-UniRule"/>
</dbReference>
<keyword evidence="3" id="KW-0347">Helicase</keyword>
<evidence type="ECO:0000256" key="1">
    <source>
        <dbReference type="ARBA" id="ARBA00022741"/>
    </source>
</evidence>
<comment type="caution">
    <text evidence="5">The sequence shown here is derived from an EMBL/GenBank/DDBJ whole genome shotgun (WGS) entry which is preliminary data.</text>
</comment>
<dbReference type="NCBIfam" id="TIGR01448">
    <property type="entry name" value="recD_rel"/>
    <property type="match status" value="1"/>
</dbReference>
<dbReference type="Pfam" id="PF23139">
    <property type="entry name" value="OB_YrrC"/>
    <property type="match status" value="1"/>
</dbReference>
<dbReference type="InterPro" id="IPR006345">
    <property type="entry name" value="RecD2"/>
</dbReference>
<keyword evidence="3" id="KW-0413">Isomerase</keyword>
<keyword evidence="6" id="KW-1185">Reference proteome</keyword>
<dbReference type="PANTHER" id="PTHR43788:SF6">
    <property type="entry name" value="DNA HELICASE B"/>
    <property type="match status" value="1"/>
</dbReference>
<dbReference type="EC" id="5.6.2.3" evidence="3"/>
<proteinExistence type="inferred from homology"/>
<comment type="similarity">
    <text evidence="3">Belongs to the RecD family. RecD2 subfamily.</text>
</comment>
<dbReference type="GO" id="GO:0005524">
    <property type="term" value="F:ATP binding"/>
    <property type="evidence" value="ECO:0007669"/>
    <property type="project" value="UniProtKB-UniRule"/>
</dbReference>
<dbReference type="EMBL" id="BFBY01000003">
    <property type="protein sequence ID" value="GBG04687.1"/>
    <property type="molecule type" value="Genomic_DNA"/>
</dbReference>
<dbReference type="Pfam" id="PF14490">
    <property type="entry name" value="HHH_RecD2"/>
    <property type="match status" value="1"/>
</dbReference>
<reference evidence="6" key="1">
    <citation type="submission" date="2018-03" db="EMBL/GenBank/DDBJ databases">
        <title>New taxa in the Lactobacillus gasseri group.</title>
        <authorList>
            <person name="Tanizawa Y."/>
            <person name="Tohno M."/>
            <person name="Endo A."/>
            <person name="Arita M."/>
        </authorList>
    </citation>
    <scope>NUCLEOTIDE SEQUENCE [LARGE SCALE GENOMIC DNA]</scope>
    <source>
        <strain evidence="6">DSM 24759</strain>
    </source>
</reference>
<evidence type="ECO:0000313" key="5">
    <source>
        <dbReference type="EMBL" id="GBG04687.1"/>
    </source>
</evidence>
<evidence type="ECO:0000256" key="2">
    <source>
        <dbReference type="ARBA" id="ARBA00022840"/>
    </source>
</evidence>
<dbReference type="GO" id="GO:0009338">
    <property type="term" value="C:exodeoxyribonuclease V complex"/>
    <property type="evidence" value="ECO:0007669"/>
    <property type="project" value="TreeGrafter"/>
</dbReference>
<accession>A0A2Z6TPJ6</accession>
<dbReference type="RefSeq" id="WP_117118030.1">
    <property type="nucleotide sequence ID" value="NZ_BFBY01000003.1"/>
</dbReference>
<dbReference type="InterPro" id="IPR029493">
    <property type="entry name" value="RecD2-like_HHH"/>
</dbReference>
<dbReference type="SMART" id="SM00382">
    <property type="entry name" value="AAA"/>
    <property type="match status" value="1"/>
</dbReference>
<dbReference type="Gene3D" id="3.40.50.300">
    <property type="entry name" value="P-loop containing nucleotide triphosphate hydrolases"/>
    <property type="match status" value="2"/>
</dbReference>
<dbReference type="GO" id="GO:0043139">
    <property type="term" value="F:5'-3' DNA helicase activity"/>
    <property type="evidence" value="ECO:0007669"/>
    <property type="project" value="UniProtKB-UniRule"/>
</dbReference>
<gene>
    <name evidence="5" type="primary">recD</name>
    <name evidence="3" type="synonym">recD2</name>
    <name evidence="5" type="ORF">LrDSM24759_06010</name>
</gene>
<dbReference type="InterPro" id="IPR003593">
    <property type="entry name" value="AAA+_ATPase"/>
</dbReference>
<feature type="domain" description="AAA+ ATPase" evidence="4">
    <location>
        <begin position="341"/>
        <end position="494"/>
    </location>
</feature>
<feature type="binding site" evidence="3">
    <location>
        <begin position="352"/>
        <end position="356"/>
    </location>
    <ligand>
        <name>ATP</name>
        <dbReference type="ChEBI" id="CHEBI:30616"/>
    </ligand>
</feature>
<comment type="catalytic activity">
    <reaction evidence="3">
        <text>ATP + H2O = ADP + phosphate + H(+)</text>
        <dbReference type="Rhea" id="RHEA:13065"/>
        <dbReference type="ChEBI" id="CHEBI:15377"/>
        <dbReference type="ChEBI" id="CHEBI:15378"/>
        <dbReference type="ChEBI" id="CHEBI:30616"/>
        <dbReference type="ChEBI" id="CHEBI:43474"/>
        <dbReference type="ChEBI" id="CHEBI:456216"/>
        <dbReference type="EC" id="5.6.2.3"/>
    </reaction>
</comment>
<comment type="function">
    <text evidence="3">DNA-dependent ATPase and ATP-dependent 5'-3' DNA helicase. Has no activity on blunt DNA or DNA with 3'-overhangs, requires at least 10 bases of 5'-ssDNA for helicase activity.</text>
</comment>
<sequence length="796" mass="88687">MNQIELIGKINSIVFENDQDLFKIIDVELLNKLPDYDQENIRVTGNFGELQLGNSYKFKGELVVHPKFGPQFKATSYEQLMPHEEDSLTKYLSSEQFPGIGKKTAEKIVTELGTDVLDLLKENPRKIDRLDLTAKQKDSLLGGINKMDSLSEVVLKLSKFGIKKKVATAIYKSFHGEALDKIKSDPYSLISEISGYSFKTADEIGADLGIEPYDARRIKGAIFQILQNALGQDGDTFRTLTDLLTQAEELLSINEYDPIATALNELQKEGKVVVNGETAALQNIYQVEQDIAQELKRIVNTRPKTEQFTDKEINTAIKKAEKSLEISYDDTQKLAIKNAINNPVSILTGGPGTGKTTIINGIILCLQELAQIPSASIYSEDPPILLAAPTGRAAKRMSEITGITAKTVHRLLGLGIGENDDSELNELNGDILIVDEMSMVDMFLFRLLVKSIDSTRHIVFVGDQNQLPSVGAGNIFHDLIASKAFPTTQLNTIHRQGEDSSIIKLAHAINEDQDLAEKIIFEKTNNYSFISCKPNLVGPAIEQIVNYALKRGFKKDDIQVLGAMYNGTGGINHLNELIQEIINPAPASDQRRKELKAHNEVFHIGDRILQLQNNPEKDIYNGQIGRVIGIDEESNKECLIANFDGREIKFGSKDLLDITRAYAITVHKSQGSEFPLVILNLTMQNYMMLRRNFLYTAITRASKNLVMVGEKRAYEMALKTPGNNRHTGLTQKIQEILEISEVSSKELSDSETTAENTDLSKEKEEVLNSKEKILTPELIYSGKIDPMIGMENIKLK</sequence>
<dbReference type="Gene3D" id="1.10.10.2220">
    <property type="match status" value="1"/>
</dbReference>
<dbReference type="Pfam" id="PF13538">
    <property type="entry name" value="UvrD_C_2"/>
    <property type="match status" value="1"/>
</dbReference>
<dbReference type="InterPro" id="IPR050534">
    <property type="entry name" value="Coronavir_polyprotein_1ab"/>
</dbReference>
<dbReference type="CDD" id="cd17933">
    <property type="entry name" value="DEXSc_RecD-like"/>
    <property type="match status" value="1"/>
</dbReference>
<dbReference type="GO" id="GO:0016887">
    <property type="term" value="F:ATP hydrolysis activity"/>
    <property type="evidence" value="ECO:0007669"/>
    <property type="project" value="RHEA"/>
</dbReference>
<dbReference type="GO" id="GO:0017116">
    <property type="term" value="F:single-stranded DNA helicase activity"/>
    <property type="evidence" value="ECO:0007669"/>
    <property type="project" value="TreeGrafter"/>
</dbReference>
<dbReference type="OrthoDB" id="9803432at2"/>
<keyword evidence="3" id="KW-0238">DNA-binding</keyword>
<dbReference type="Pfam" id="PF18335">
    <property type="entry name" value="SH3_13"/>
    <property type="match status" value="1"/>
</dbReference>
<keyword evidence="1 3" id="KW-0547">Nucleotide-binding</keyword>
<dbReference type="CDD" id="cd18809">
    <property type="entry name" value="SF1_C_RecD"/>
    <property type="match status" value="1"/>
</dbReference>
<name>A0A2Z6TPJ6_9LACO</name>
<keyword evidence="2 3" id="KW-0067">ATP-binding</keyword>
<dbReference type="Proteomes" id="UP000257317">
    <property type="component" value="Unassembled WGS sequence"/>
</dbReference>
<dbReference type="Pfam" id="PF13245">
    <property type="entry name" value="AAA_19"/>
    <property type="match status" value="1"/>
</dbReference>
<protein>
    <recommendedName>
        <fullName evidence="3">ATP-dependent RecD2 DNA helicase</fullName>
        <ecNumber evidence="3">5.6.2.3</ecNumber>
    </recommendedName>
    <alternativeName>
        <fullName evidence="3">DNA 5'-3' helicase subunit RecD2</fullName>
    </alternativeName>
</protein>
<dbReference type="AlphaFoldDB" id="A0A2Z6TPJ6"/>
<dbReference type="InterPro" id="IPR027417">
    <property type="entry name" value="P-loop_NTPase"/>
</dbReference>
<dbReference type="InterPro" id="IPR027785">
    <property type="entry name" value="UvrD-like_helicase_C"/>
</dbReference>
<dbReference type="GO" id="GO:0006310">
    <property type="term" value="P:DNA recombination"/>
    <property type="evidence" value="ECO:0007669"/>
    <property type="project" value="InterPro"/>
</dbReference>